<name>A0A5D6V5Q7_9BACT</name>
<organism evidence="2 3">
    <name type="scientific">Hymenobacter lutimineralis</name>
    <dbReference type="NCBI Taxonomy" id="2606448"/>
    <lineage>
        <taxon>Bacteria</taxon>
        <taxon>Pseudomonadati</taxon>
        <taxon>Bacteroidota</taxon>
        <taxon>Cytophagia</taxon>
        <taxon>Cytophagales</taxon>
        <taxon>Hymenobacteraceae</taxon>
        <taxon>Hymenobacter</taxon>
    </lineage>
</organism>
<reference evidence="2 3" key="1">
    <citation type="submission" date="2019-08" db="EMBL/GenBank/DDBJ databases">
        <authorList>
            <person name="Seo M.-J."/>
        </authorList>
    </citation>
    <scope>NUCLEOTIDE SEQUENCE [LARGE SCALE GENOMIC DNA]</scope>
    <source>
        <strain evidence="2 3">KIGAM108</strain>
    </source>
</reference>
<keyword evidence="3" id="KW-1185">Reference proteome</keyword>
<dbReference type="EMBL" id="VTHL01000005">
    <property type="protein sequence ID" value="TYZ11351.1"/>
    <property type="molecule type" value="Genomic_DNA"/>
</dbReference>
<sequence>MKLLTLRAARFSAFAAALLLTASCAKDSDQAAPLESTVSAEDQGAAEESAADLLNLVNAAAPETAASATGTEAEAGDLARVAGNCLTRTYDPATRTLTLDFGSVNCAGPNGRLRRGKIVAVFSPQLRQAGGTITVTLVDYYVNDRQHTGTRLYTNLGQGSYSLDVQGASIITPEGTAQWTSQRTYTRTAGFGTRALRDDAYSVTGTATGTNRKGVSYTATIEQPLMKSFAEGCARHFVAGTVRITNSKGKELLLNYDPAGTATCDNQASVTVNGQTRVITLP</sequence>
<evidence type="ECO:0000313" key="2">
    <source>
        <dbReference type="EMBL" id="TYZ11351.1"/>
    </source>
</evidence>
<accession>A0A5D6V5Q7</accession>
<evidence type="ECO:0008006" key="4">
    <source>
        <dbReference type="Google" id="ProtNLM"/>
    </source>
</evidence>
<feature type="signal peptide" evidence="1">
    <location>
        <begin position="1"/>
        <end position="27"/>
    </location>
</feature>
<gene>
    <name evidence="2" type="ORF">FY528_06535</name>
</gene>
<feature type="chain" id="PRO_5022721083" description="Lipoprotein" evidence="1">
    <location>
        <begin position="28"/>
        <end position="282"/>
    </location>
</feature>
<dbReference type="AlphaFoldDB" id="A0A5D6V5Q7"/>
<keyword evidence="1" id="KW-0732">Signal</keyword>
<comment type="caution">
    <text evidence="2">The sequence shown here is derived from an EMBL/GenBank/DDBJ whole genome shotgun (WGS) entry which is preliminary data.</text>
</comment>
<proteinExistence type="predicted"/>
<dbReference type="Proteomes" id="UP000322791">
    <property type="component" value="Unassembled WGS sequence"/>
</dbReference>
<dbReference type="PROSITE" id="PS51257">
    <property type="entry name" value="PROKAR_LIPOPROTEIN"/>
    <property type="match status" value="1"/>
</dbReference>
<dbReference type="RefSeq" id="WP_149070196.1">
    <property type="nucleotide sequence ID" value="NZ_VTHL01000005.1"/>
</dbReference>
<protein>
    <recommendedName>
        <fullName evidence="4">Lipoprotein</fullName>
    </recommendedName>
</protein>
<evidence type="ECO:0000313" key="3">
    <source>
        <dbReference type="Proteomes" id="UP000322791"/>
    </source>
</evidence>
<evidence type="ECO:0000256" key="1">
    <source>
        <dbReference type="SAM" id="SignalP"/>
    </source>
</evidence>